<evidence type="ECO:0000256" key="4">
    <source>
        <dbReference type="ARBA" id="ARBA00023002"/>
    </source>
</evidence>
<feature type="domain" description="Nitroreductase" evidence="5">
    <location>
        <begin position="28"/>
        <end position="185"/>
    </location>
</feature>
<dbReference type="Gene3D" id="3.40.109.10">
    <property type="entry name" value="NADH Oxidase"/>
    <property type="match status" value="1"/>
</dbReference>
<keyword evidence="3" id="KW-0521">NADP</keyword>
<dbReference type="AlphaFoldDB" id="A0A2I2KQW7"/>
<evidence type="ECO:0000259" key="5">
    <source>
        <dbReference type="Pfam" id="PF00881"/>
    </source>
</evidence>
<evidence type="ECO:0000256" key="3">
    <source>
        <dbReference type="ARBA" id="ARBA00022857"/>
    </source>
</evidence>
<organism evidence="6 7">
    <name type="scientific">Frankia canadensis</name>
    <dbReference type="NCBI Taxonomy" id="1836972"/>
    <lineage>
        <taxon>Bacteria</taxon>
        <taxon>Bacillati</taxon>
        <taxon>Actinomycetota</taxon>
        <taxon>Actinomycetes</taxon>
        <taxon>Frankiales</taxon>
        <taxon>Frankiaceae</taxon>
        <taxon>Frankia</taxon>
    </lineage>
</organism>
<dbReference type="InterPro" id="IPR023936">
    <property type="entry name" value="RutE-like"/>
</dbReference>
<dbReference type="NCBIfam" id="NF003768">
    <property type="entry name" value="PRK05365.1"/>
    <property type="match status" value="1"/>
</dbReference>
<dbReference type="GO" id="GO:0016491">
    <property type="term" value="F:oxidoreductase activity"/>
    <property type="evidence" value="ECO:0007669"/>
    <property type="project" value="UniProtKB-KW"/>
</dbReference>
<sequence length="207" mass="22485">MTDLTEIASPVLGTLDDAGRATLFTDARTANSFAPTPVSDAELSAIWDLAKWAPTAGNSQPLRILYVRTDEGRERLLTHMNEGNRAKTASAPAVAVLAVDTRFHEHIPALLPFRPEMKDAFDADAELRTRTGTFNATLQAGYFILAVRAHGLAAGPMAGFDAAGIDADFFPDGRWHSILVVNIGHPGTNPWFGRLPRLGHEDAVRWE</sequence>
<proteinExistence type="predicted"/>
<name>A0A2I2KQW7_9ACTN</name>
<dbReference type="PANTHER" id="PTHR43543">
    <property type="entry name" value="MALONIC SEMIALDEHYDE REDUCTASE RUTE-RELATED"/>
    <property type="match status" value="1"/>
</dbReference>
<dbReference type="CDD" id="cd02148">
    <property type="entry name" value="RutE-like"/>
    <property type="match status" value="1"/>
</dbReference>
<dbReference type="PANTHER" id="PTHR43543:SF1">
    <property type="entry name" value="MALONIC SEMIALDEHYDE REDUCTASE RUTE-RELATED"/>
    <property type="match status" value="1"/>
</dbReference>
<dbReference type="Pfam" id="PF00881">
    <property type="entry name" value="Nitroreductase"/>
    <property type="match status" value="1"/>
</dbReference>
<dbReference type="EC" id="1.-.-.-" evidence="6"/>
<accession>A0A2I2KQW7</accession>
<dbReference type="EMBL" id="FZMO01000133">
    <property type="protein sequence ID" value="SNQ48049.1"/>
    <property type="molecule type" value="Genomic_DNA"/>
</dbReference>
<keyword evidence="7" id="KW-1185">Reference proteome</keyword>
<protein>
    <submittedName>
        <fullName evidence="6">Putative enzyme</fullName>
        <ecNumber evidence="6">1.-.-.-</ecNumber>
    </submittedName>
</protein>
<gene>
    <name evidence="6" type="ORF">FRACA_2180007</name>
</gene>
<keyword evidence="1" id="KW-0285">Flavoprotein</keyword>
<dbReference type="OrthoDB" id="9784375at2"/>
<keyword evidence="4 6" id="KW-0560">Oxidoreductase</keyword>
<evidence type="ECO:0000256" key="1">
    <source>
        <dbReference type="ARBA" id="ARBA00022630"/>
    </source>
</evidence>
<dbReference type="Proteomes" id="UP000234331">
    <property type="component" value="Unassembled WGS sequence"/>
</dbReference>
<reference evidence="6 7" key="1">
    <citation type="submission" date="2017-06" db="EMBL/GenBank/DDBJ databases">
        <authorList>
            <person name="Kim H.J."/>
            <person name="Triplett B.A."/>
        </authorList>
    </citation>
    <scope>NUCLEOTIDE SEQUENCE [LARGE SCALE GENOMIC DNA]</scope>
    <source>
        <strain evidence="6">FRACA_ARgP5</strain>
    </source>
</reference>
<dbReference type="RefSeq" id="WP_101831799.1">
    <property type="nucleotide sequence ID" value="NZ_FZMO01000133.1"/>
</dbReference>
<dbReference type="InterPro" id="IPR000415">
    <property type="entry name" value="Nitroreductase-like"/>
</dbReference>
<dbReference type="InterPro" id="IPR029479">
    <property type="entry name" value="Nitroreductase"/>
</dbReference>
<dbReference type="SUPFAM" id="SSF55469">
    <property type="entry name" value="FMN-dependent nitroreductase-like"/>
    <property type="match status" value="1"/>
</dbReference>
<evidence type="ECO:0000256" key="2">
    <source>
        <dbReference type="ARBA" id="ARBA00022643"/>
    </source>
</evidence>
<keyword evidence="2" id="KW-0288">FMN</keyword>
<evidence type="ECO:0000313" key="6">
    <source>
        <dbReference type="EMBL" id="SNQ48049.1"/>
    </source>
</evidence>
<evidence type="ECO:0000313" key="7">
    <source>
        <dbReference type="Proteomes" id="UP000234331"/>
    </source>
</evidence>
<dbReference type="InterPro" id="IPR050461">
    <property type="entry name" value="Nitroreductase_HadB/RutE"/>
</dbReference>